<keyword evidence="2 5" id="KW-0812">Transmembrane</keyword>
<evidence type="ECO:0000256" key="3">
    <source>
        <dbReference type="ARBA" id="ARBA00022989"/>
    </source>
</evidence>
<dbReference type="SUPFAM" id="SSF103473">
    <property type="entry name" value="MFS general substrate transporter"/>
    <property type="match status" value="1"/>
</dbReference>
<keyword evidence="8" id="KW-1185">Reference proteome</keyword>
<dbReference type="Proteomes" id="UP001498476">
    <property type="component" value="Unassembled WGS sequence"/>
</dbReference>
<feature type="signal peptide" evidence="6">
    <location>
        <begin position="1"/>
        <end position="17"/>
    </location>
</feature>
<evidence type="ECO:0000256" key="5">
    <source>
        <dbReference type="SAM" id="Phobius"/>
    </source>
</evidence>
<sequence length="155" mass="16735">MALTTAGSVLGAIASLATIPTDLLTVDKWPGINTGGFGLSFALLMIPETDNRGDNAGHRCHRVSEITRTLRRSLRLFFTELIVLSTSVYLTLLYGIFYLFFQTLPLVFSEKYAFSDLSQALGLLPLCVSAAVAFTAYVALESVLHKAANQAVNGC</sequence>
<evidence type="ECO:0000256" key="6">
    <source>
        <dbReference type="SAM" id="SignalP"/>
    </source>
</evidence>
<name>A0ABR1GUD0_9HYPO</name>
<dbReference type="Gene3D" id="1.20.1250.20">
    <property type="entry name" value="MFS general substrate transporter like domains"/>
    <property type="match status" value="1"/>
</dbReference>
<evidence type="ECO:0000313" key="8">
    <source>
        <dbReference type="Proteomes" id="UP001498476"/>
    </source>
</evidence>
<comment type="caution">
    <text evidence="7">The sequence shown here is derived from an EMBL/GenBank/DDBJ whole genome shotgun (WGS) entry which is preliminary data.</text>
</comment>
<feature type="chain" id="PRO_5046576255" evidence="6">
    <location>
        <begin position="18"/>
        <end position="155"/>
    </location>
</feature>
<keyword evidence="3 5" id="KW-1133">Transmembrane helix</keyword>
<organism evidence="7 8">
    <name type="scientific">Neonectria punicea</name>
    <dbReference type="NCBI Taxonomy" id="979145"/>
    <lineage>
        <taxon>Eukaryota</taxon>
        <taxon>Fungi</taxon>
        <taxon>Dikarya</taxon>
        <taxon>Ascomycota</taxon>
        <taxon>Pezizomycotina</taxon>
        <taxon>Sordariomycetes</taxon>
        <taxon>Hypocreomycetidae</taxon>
        <taxon>Hypocreales</taxon>
        <taxon>Nectriaceae</taxon>
        <taxon>Neonectria</taxon>
    </lineage>
</organism>
<keyword evidence="4 5" id="KW-0472">Membrane</keyword>
<protein>
    <submittedName>
        <fullName evidence="7">Uncharacterized protein</fullName>
    </submittedName>
</protein>
<reference evidence="7 8" key="1">
    <citation type="journal article" date="2025" name="Microbiol. Resour. Announc.">
        <title>Draft genome sequences for Neonectria magnoliae and Neonectria punicea, canker pathogens of Liriodendron tulipifera and Acer saccharum in West Virginia.</title>
        <authorList>
            <person name="Petronek H.M."/>
            <person name="Kasson M.T."/>
            <person name="Metheny A.M."/>
            <person name="Stauder C.M."/>
            <person name="Lovett B."/>
            <person name="Lynch S.C."/>
            <person name="Garnas J.R."/>
            <person name="Kasson L.R."/>
            <person name="Stajich J.E."/>
        </authorList>
    </citation>
    <scope>NUCLEOTIDE SEQUENCE [LARGE SCALE GENOMIC DNA]</scope>
    <source>
        <strain evidence="7 8">NRRL 64653</strain>
    </source>
</reference>
<feature type="transmembrane region" description="Helical" evidence="5">
    <location>
        <begin position="76"/>
        <end position="100"/>
    </location>
</feature>
<comment type="subcellular location">
    <subcellularLocation>
        <location evidence="1">Membrane</location>
        <topology evidence="1">Multi-pass membrane protein</topology>
    </subcellularLocation>
</comment>
<dbReference type="PANTHER" id="PTHR23502:SF74">
    <property type="entry name" value="MAJOR FACILITATOR SUPERFAMILY (MFS) PROFILE DOMAIN-CONTAINING PROTEIN"/>
    <property type="match status" value="1"/>
</dbReference>
<dbReference type="EMBL" id="JAZAVJ010000161">
    <property type="protein sequence ID" value="KAK7409128.1"/>
    <property type="molecule type" value="Genomic_DNA"/>
</dbReference>
<feature type="transmembrane region" description="Helical" evidence="5">
    <location>
        <begin position="120"/>
        <end position="140"/>
    </location>
</feature>
<evidence type="ECO:0000256" key="1">
    <source>
        <dbReference type="ARBA" id="ARBA00004141"/>
    </source>
</evidence>
<proteinExistence type="predicted"/>
<dbReference type="PANTHER" id="PTHR23502">
    <property type="entry name" value="MAJOR FACILITATOR SUPERFAMILY"/>
    <property type="match status" value="1"/>
</dbReference>
<evidence type="ECO:0000256" key="4">
    <source>
        <dbReference type="ARBA" id="ARBA00023136"/>
    </source>
</evidence>
<keyword evidence="6" id="KW-0732">Signal</keyword>
<gene>
    <name evidence="7" type="ORF">QQX98_008678</name>
</gene>
<dbReference type="InterPro" id="IPR036259">
    <property type="entry name" value="MFS_trans_sf"/>
</dbReference>
<evidence type="ECO:0000256" key="2">
    <source>
        <dbReference type="ARBA" id="ARBA00022692"/>
    </source>
</evidence>
<evidence type="ECO:0000313" key="7">
    <source>
        <dbReference type="EMBL" id="KAK7409128.1"/>
    </source>
</evidence>
<accession>A0ABR1GUD0</accession>